<feature type="domain" description="Zinc finger PHD-type" evidence="6">
    <location>
        <begin position="727"/>
        <end position="771"/>
    </location>
</feature>
<name>A0A2K6W190_ONCVO</name>
<dbReference type="PANTHER" id="PTHR46462">
    <property type="entry name" value="UPSET, ISOFORM A"/>
    <property type="match status" value="1"/>
</dbReference>
<reference evidence="9" key="1">
    <citation type="submission" date="2013-10" db="EMBL/GenBank/DDBJ databases">
        <title>Genome sequencing of Onchocerca volvulus.</title>
        <authorList>
            <person name="Cotton J."/>
            <person name="Tsai J."/>
            <person name="Stanley E."/>
            <person name="Tracey A."/>
            <person name="Holroyd N."/>
            <person name="Lustigman S."/>
            <person name="Berriman M."/>
        </authorList>
    </citation>
    <scope>NUCLEOTIDE SEQUENCE</scope>
</reference>
<evidence type="ECO:0000256" key="3">
    <source>
        <dbReference type="ARBA" id="ARBA00022833"/>
    </source>
</evidence>
<feature type="compositionally biased region" description="Polar residues" evidence="5">
    <location>
        <begin position="31"/>
        <end position="47"/>
    </location>
</feature>
<dbReference type="Gene3D" id="3.30.40.10">
    <property type="entry name" value="Zinc/RING finger domain, C3HC4 (zinc finger)"/>
    <property type="match status" value="1"/>
</dbReference>
<feature type="region of interest" description="Disordered" evidence="5">
    <location>
        <begin position="1636"/>
        <end position="1659"/>
    </location>
</feature>
<dbReference type="InterPro" id="IPR001214">
    <property type="entry name" value="SET_dom"/>
</dbReference>
<feature type="region of interest" description="Disordered" evidence="5">
    <location>
        <begin position="1814"/>
        <end position="1887"/>
    </location>
</feature>
<dbReference type="GO" id="GO:0008270">
    <property type="term" value="F:zinc ion binding"/>
    <property type="evidence" value="ECO:0007669"/>
    <property type="project" value="UniProtKB-KW"/>
</dbReference>
<feature type="region of interest" description="Disordered" evidence="5">
    <location>
        <begin position="1371"/>
        <end position="1450"/>
    </location>
</feature>
<dbReference type="InterPro" id="IPR046341">
    <property type="entry name" value="SET_dom_sf"/>
</dbReference>
<keyword evidence="2" id="KW-0863">Zinc-finger</keyword>
<feature type="region of interest" description="Disordered" evidence="5">
    <location>
        <begin position="1753"/>
        <end position="1792"/>
    </location>
</feature>
<dbReference type="PROSITE" id="PS01359">
    <property type="entry name" value="ZF_PHD_1"/>
    <property type="match status" value="1"/>
</dbReference>
<dbReference type="CDD" id="cd15550">
    <property type="entry name" value="PHD_MLL5"/>
    <property type="match status" value="1"/>
</dbReference>
<dbReference type="GO" id="GO:0006325">
    <property type="term" value="P:chromatin organization"/>
    <property type="evidence" value="ECO:0007669"/>
    <property type="project" value="UniProtKB-KW"/>
</dbReference>
<feature type="compositionally biased region" description="Basic and acidic residues" evidence="5">
    <location>
        <begin position="1838"/>
        <end position="1848"/>
    </location>
</feature>
<dbReference type="SUPFAM" id="SSF57903">
    <property type="entry name" value="FYVE/PHD zinc finger"/>
    <property type="match status" value="1"/>
</dbReference>
<reference evidence="8" key="2">
    <citation type="submission" date="2018-02" db="UniProtKB">
        <authorList>
            <consortium name="EnsemblMetazoa"/>
        </authorList>
    </citation>
    <scope>IDENTIFICATION</scope>
</reference>
<feature type="compositionally biased region" description="Pro residues" evidence="5">
    <location>
        <begin position="1823"/>
        <end position="1835"/>
    </location>
</feature>
<dbReference type="AlphaFoldDB" id="A0A2K6W190"/>
<dbReference type="GO" id="GO:0006355">
    <property type="term" value="P:regulation of DNA-templated transcription"/>
    <property type="evidence" value="ECO:0007669"/>
    <property type="project" value="TreeGrafter"/>
</dbReference>
<evidence type="ECO:0000256" key="1">
    <source>
        <dbReference type="ARBA" id="ARBA00022723"/>
    </source>
</evidence>
<evidence type="ECO:0000256" key="5">
    <source>
        <dbReference type="SAM" id="MobiDB-lite"/>
    </source>
</evidence>
<dbReference type="PANTHER" id="PTHR46462:SF3">
    <property type="entry name" value="UPSET, ISOFORM A"/>
    <property type="match status" value="1"/>
</dbReference>
<dbReference type="EnsemblMetazoa" id="OVOC4288.2">
    <property type="protein sequence ID" value="OVOC4288.2"/>
    <property type="gene ID" value="WBGene00241097"/>
</dbReference>
<dbReference type="SUPFAM" id="SSF82199">
    <property type="entry name" value="SET domain"/>
    <property type="match status" value="1"/>
</dbReference>
<feature type="compositionally biased region" description="Basic residues" evidence="5">
    <location>
        <begin position="1434"/>
        <end position="1445"/>
    </location>
</feature>
<dbReference type="Gene3D" id="2.170.270.10">
    <property type="entry name" value="SET domain"/>
    <property type="match status" value="1"/>
</dbReference>
<dbReference type="Pfam" id="PF20826">
    <property type="entry name" value="PHD_5"/>
    <property type="match status" value="1"/>
</dbReference>
<feature type="compositionally biased region" description="Basic and acidic residues" evidence="5">
    <location>
        <begin position="1242"/>
        <end position="1273"/>
    </location>
</feature>
<feature type="region of interest" description="Disordered" evidence="5">
    <location>
        <begin position="1225"/>
        <end position="1300"/>
    </location>
</feature>
<feature type="compositionally biased region" description="Basic and acidic residues" evidence="5">
    <location>
        <begin position="1"/>
        <end position="30"/>
    </location>
</feature>
<dbReference type="EnsemblMetazoa" id="OVOC4288.1">
    <property type="protein sequence ID" value="OVOC4288.1"/>
    <property type="gene ID" value="WBGene00241097"/>
</dbReference>
<dbReference type="SMART" id="SM00317">
    <property type="entry name" value="SET"/>
    <property type="match status" value="1"/>
</dbReference>
<dbReference type="InterPro" id="IPR013083">
    <property type="entry name" value="Znf_RING/FYVE/PHD"/>
</dbReference>
<feature type="compositionally biased region" description="Polar residues" evidence="5">
    <location>
        <begin position="1380"/>
        <end position="1401"/>
    </location>
</feature>
<dbReference type="STRING" id="6282.A0A2K6W190"/>
<proteinExistence type="predicted"/>
<feature type="region of interest" description="Disordered" evidence="5">
    <location>
        <begin position="1105"/>
        <end position="1152"/>
    </location>
</feature>
<feature type="region of interest" description="Disordered" evidence="5">
    <location>
        <begin position="1"/>
        <end position="61"/>
    </location>
</feature>
<dbReference type="Proteomes" id="UP000024404">
    <property type="component" value="Unassembled WGS sequence"/>
</dbReference>
<evidence type="ECO:0008006" key="10">
    <source>
        <dbReference type="Google" id="ProtNLM"/>
    </source>
</evidence>
<feature type="region of interest" description="Disordered" evidence="5">
    <location>
        <begin position="252"/>
        <end position="271"/>
    </location>
</feature>
<accession>A0A2K6W190</accession>
<dbReference type="GO" id="GO:0070210">
    <property type="term" value="C:Rpd3L-Expanded complex"/>
    <property type="evidence" value="ECO:0007669"/>
    <property type="project" value="TreeGrafter"/>
</dbReference>
<keyword evidence="1" id="KW-0479">Metal-binding</keyword>
<keyword evidence="9" id="KW-1185">Reference proteome</keyword>
<dbReference type="EMBL" id="CMVM020000129">
    <property type="status" value="NOT_ANNOTATED_CDS"/>
    <property type="molecule type" value="Genomic_DNA"/>
</dbReference>
<feature type="domain" description="SET" evidence="7">
    <location>
        <begin position="868"/>
        <end position="997"/>
    </location>
</feature>
<evidence type="ECO:0000259" key="7">
    <source>
        <dbReference type="SMART" id="SM00317"/>
    </source>
</evidence>
<keyword evidence="3" id="KW-0862">Zinc</keyword>
<dbReference type="Pfam" id="PF00856">
    <property type="entry name" value="SET"/>
    <property type="match status" value="1"/>
</dbReference>
<feature type="compositionally biased region" description="Basic and acidic residues" evidence="5">
    <location>
        <begin position="691"/>
        <end position="704"/>
    </location>
</feature>
<dbReference type="InterPro" id="IPR011011">
    <property type="entry name" value="Znf_FYVE_PHD"/>
</dbReference>
<evidence type="ECO:0000256" key="4">
    <source>
        <dbReference type="ARBA" id="ARBA00022853"/>
    </source>
</evidence>
<evidence type="ECO:0000259" key="6">
    <source>
        <dbReference type="SMART" id="SM00249"/>
    </source>
</evidence>
<dbReference type="InterPro" id="IPR001965">
    <property type="entry name" value="Znf_PHD"/>
</dbReference>
<dbReference type="GO" id="GO:0034967">
    <property type="term" value="C:Set3 complex"/>
    <property type="evidence" value="ECO:0007669"/>
    <property type="project" value="TreeGrafter"/>
</dbReference>
<feature type="compositionally biased region" description="Basic and acidic residues" evidence="5">
    <location>
        <begin position="1636"/>
        <end position="1646"/>
    </location>
</feature>
<feature type="compositionally biased region" description="Polar residues" evidence="5">
    <location>
        <begin position="1123"/>
        <end position="1140"/>
    </location>
</feature>
<evidence type="ECO:0000313" key="8">
    <source>
        <dbReference type="EnsemblMetazoa" id="OVOC4288.2"/>
    </source>
</evidence>
<organism evidence="8 9">
    <name type="scientific">Onchocerca volvulus</name>
    <dbReference type="NCBI Taxonomy" id="6282"/>
    <lineage>
        <taxon>Eukaryota</taxon>
        <taxon>Metazoa</taxon>
        <taxon>Ecdysozoa</taxon>
        <taxon>Nematoda</taxon>
        <taxon>Chromadorea</taxon>
        <taxon>Rhabditida</taxon>
        <taxon>Spirurina</taxon>
        <taxon>Spiruromorpha</taxon>
        <taxon>Filarioidea</taxon>
        <taxon>Onchocercidae</taxon>
        <taxon>Onchocerca</taxon>
    </lineage>
</organism>
<dbReference type="CDD" id="cd10529">
    <property type="entry name" value="SET_SETD5-like"/>
    <property type="match status" value="1"/>
</dbReference>
<dbReference type="OMA" id="CMDIDRR"/>
<dbReference type="InterPro" id="IPR019786">
    <property type="entry name" value="Zinc_finger_PHD-type_CS"/>
</dbReference>
<keyword evidence="4" id="KW-0156">Chromatin regulator</keyword>
<sequence>MSDISNEKEAHFEIHYTEEARKSDNKDSMKNKQATIRDSGISQQVLQVSEDDLNKHESGDGSGPFILKKVVIDDEGDSKESDNGIEDAVIGLSYQDHNYGRRSGNAQKNDGENGEKFPIIGGLASYIGDEVSKIPVGHHSRDANSGHYVRSHPYGAHYRKISEMDPRTPCRIYSAAVGGCRTNQTRRQVFANKENELPVSTNDQIFSRQTSVTATQNYRTARRGVTQISANNQNDVLFHSRQFVGSAGAFGASTPSNKRVLRPAHPPTPAISTCRQSMRQVIPTNKSVSTTMPAYAVAVNAAGADSDTHSTDMSVGLAPFLVPSRRPRPVIRNRARTSREPDKGTELLVQKPATNDLQKDNTAHAENHSNAIATTPRQHLKKNIAVNSGVVKQQYIMAEPLEPCHVPCLQHTVQHAVSNVESVSMVSEKLSSKSVQNSSTAIHCKEEEQESSLQNLSVDCREPVYVVNEDRLHNPEQTAQPCTAFPHRSHQDIARYVEEHYQKSRKESFVANSRQLLTRQLDELQMRQPRICHSETAAFDNSKRMKKVDEQSVTQSVISVSVNTSPKELLQGITLHRQEPISPGHVAGIYPRTVSPLSQDHEFDSQQQKLMQSTSVATEFPILPSKDRTASADTPIVSDSSVILKEIAPSIEDMSSGEEAPVFNETCNEALQQRVATHSSVSGAEEETSNIDEKGTEDEGRTIEKAAGVDLPSNSSEDDWEEEYTTRCYCGLNHNDEFMIQCDMCNVWQHGKCMDIDRRRVPDTYKCEECNPRLLKLSKTQARDMQLKVLARQRKEKEKRRRQRAKGHFKNKIREKSEEMKKKRVRRNLSKDYIECFKYEYTRSVMAFSRKHEDTGNPAILEALRNNNGVSVMYVTQESMGLVSTRLYHVNEPVIYICGRVSLPHECRGRKEPGSIVPFVILYSDLVVEENKEFTPICIDARQFGSKARFARASCRPNIKVQHFFLKGKLHIIGIAAGNIERGDEITLPFDADYFMSKTKLVCACSADDDDDGINCLIRSFNRSLDQKQNRVIATALTTVSYPVVNVDTTSNDHAKKQYMEVEVGKVQATLSESGYSSKICSPKATSSDYTGEINAIGTVKTATAVTPTTEDENTTNKDVLPDSSSEMQSHTRTTENGSSRKARSKLSKISLGTSSYRKRGNIKLRYRGAARCRTIETRQEACSNECKNSVVPPKTETGIIDIAKNIVDADSSLKITCPLDDKTSVQAEEQHEKKKQAASSKECEGQSAEENKSVTEKLRTPPKDEVKIETMQKSDAVGAGSVVMKKSGRPRKKQQVSTNAKVMDAVDWMVESEGNEHTVTLDSSTKMTHRKRSNLLGDVESVNYMLPEDRNKAMAKRKVLQELALFERMQQREAKRQQHVASTRGSGSTGNACSHTSSANGLPLESKKVAKITSSTNDERNSRSSQQSQSGIRKAKKTKNRRRVSNSECRSTVMLKRSRTVSESAKWREKSEAEQAFKTRDMIEEVKLRELEIPSDNNALSCKDSSFSRAKQEIQNTDSIEDSGATTCPTTEKHIKDEVEQLPKRKYENGNMGNKSDSDMLGKASCNSSFGIVDSSFAIKPEEVRAFFHKMVEIEAACEPSYFLLDFQTSEGTQLPSTCFHAECDKNQIKATEAPKKKMSLDEYKRRKSSKTTTDSEKTPAIAIAKKAEDGEHKQMPLSHSFIPLMNASETVGKRASSLRLGALPDPVQLRATPTLSIDDLKRRIYRRTTPSTTLTSKTDSISPSFMLQKNAQHISPGQCSEEGLTSIATSSSSSSWRREPPSTVISSKDKRLSLEERLRLILGCGEGYADRYSSSISTTNAPPPPPPPPPPLPIKSSEKPKLRYDFSCDVDSDIPLPPPPPTTTPSCSHSDQRSYESHALGPRKG</sequence>
<protein>
    <recommendedName>
        <fullName evidence="10">SET domain-containing protein</fullName>
    </recommendedName>
</protein>
<dbReference type="SMART" id="SM00249">
    <property type="entry name" value="PHD"/>
    <property type="match status" value="1"/>
</dbReference>
<evidence type="ECO:0000256" key="2">
    <source>
        <dbReference type="ARBA" id="ARBA00022771"/>
    </source>
</evidence>
<feature type="region of interest" description="Disordered" evidence="5">
    <location>
        <begin position="677"/>
        <end position="718"/>
    </location>
</feature>
<evidence type="ECO:0000313" key="9">
    <source>
        <dbReference type="Proteomes" id="UP000024404"/>
    </source>
</evidence>